<keyword evidence="1" id="KW-0472">Membrane</keyword>
<keyword evidence="1" id="KW-1133">Transmembrane helix</keyword>
<evidence type="ECO:0000313" key="3">
    <source>
        <dbReference type="Proteomes" id="UP001176940"/>
    </source>
</evidence>
<sequence>MGAALQQLRDSLLCPLTPTTRLVLAGGGVLVFAILVLVLRVTLHNPGSSIQSLQYRFIILPQSDQNDGDCFIYNTDHGFVQMECLTPRWFICLQT</sequence>
<dbReference type="Proteomes" id="UP001176940">
    <property type="component" value="Unassembled WGS sequence"/>
</dbReference>
<dbReference type="EMBL" id="CAUEEQ010027721">
    <property type="protein sequence ID" value="CAJ0948096.1"/>
    <property type="molecule type" value="Genomic_DNA"/>
</dbReference>
<comment type="caution">
    <text evidence="2">The sequence shown here is derived from an EMBL/GenBank/DDBJ whole genome shotgun (WGS) entry which is preliminary data.</text>
</comment>
<protein>
    <submittedName>
        <fullName evidence="2">Uncharacterized protein</fullName>
    </submittedName>
</protein>
<proteinExistence type="predicted"/>
<keyword evidence="3" id="KW-1185">Reference proteome</keyword>
<reference evidence="2" key="1">
    <citation type="submission" date="2023-07" db="EMBL/GenBank/DDBJ databases">
        <authorList>
            <person name="Stuckert A."/>
        </authorList>
    </citation>
    <scope>NUCLEOTIDE SEQUENCE</scope>
</reference>
<evidence type="ECO:0000256" key="1">
    <source>
        <dbReference type="SAM" id="Phobius"/>
    </source>
</evidence>
<feature type="transmembrane region" description="Helical" evidence="1">
    <location>
        <begin position="22"/>
        <end position="43"/>
    </location>
</feature>
<keyword evidence="1" id="KW-0812">Transmembrane</keyword>
<name>A0ABN9LUM9_9NEOB</name>
<organism evidence="2 3">
    <name type="scientific">Ranitomeya imitator</name>
    <name type="common">mimic poison frog</name>
    <dbReference type="NCBI Taxonomy" id="111125"/>
    <lineage>
        <taxon>Eukaryota</taxon>
        <taxon>Metazoa</taxon>
        <taxon>Chordata</taxon>
        <taxon>Craniata</taxon>
        <taxon>Vertebrata</taxon>
        <taxon>Euteleostomi</taxon>
        <taxon>Amphibia</taxon>
        <taxon>Batrachia</taxon>
        <taxon>Anura</taxon>
        <taxon>Neobatrachia</taxon>
        <taxon>Hyloidea</taxon>
        <taxon>Dendrobatidae</taxon>
        <taxon>Dendrobatinae</taxon>
        <taxon>Ranitomeya</taxon>
    </lineage>
</organism>
<accession>A0ABN9LUM9</accession>
<evidence type="ECO:0000313" key="2">
    <source>
        <dbReference type="EMBL" id="CAJ0948096.1"/>
    </source>
</evidence>
<gene>
    <name evidence="2" type="ORF">RIMI_LOCUS11955794</name>
</gene>